<evidence type="ECO:0000313" key="3">
    <source>
        <dbReference type="Proteomes" id="UP000799750"/>
    </source>
</evidence>
<sequence length="362" mass="42220">MRISPFRVRLDKSLSNVISKHQLRRVSESSNIFLPRYVRRAFWETFDPTEGATNPRREQRLQTLVENRIRFEEWYEPFRRVDEGRARLYEVLTQCPFPVLLETRSIWRPGNELDRDFLHIRRKLYPVLEDLQSEKYRGNMKIRHDAASFFELAIESSESTEQAFRSLMTQSPNKATLEKIFSQYLLFGDPYNGVSRKLWGLHKTFNMVLRTSMKGPSSHTGSKIRKPGAKRPTSPVTGSDSHGVGSKFDQASSDQFATWVQELKLLKELQRNTSNSEFTSNRSPKLVRKFPEPPSTKRQIIRKHTSVGKLVRKFPEPPSTERQILRESISTPESRRGEVVRHTLAPPSLEGQIFRNYRSKPE</sequence>
<reference evidence="2" key="1">
    <citation type="journal article" date="2020" name="Stud. Mycol.">
        <title>101 Dothideomycetes genomes: a test case for predicting lifestyles and emergence of pathogens.</title>
        <authorList>
            <person name="Haridas S."/>
            <person name="Albert R."/>
            <person name="Binder M."/>
            <person name="Bloem J."/>
            <person name="Labutti K."/>
            <person name="Salamov A."/>
            <person name="Andreopoulos B."/>
            <person name="Baker S."/>
            <person name="Barry K."/>
            <person name="Bills G."/>
            <person name="Bluhm B."/>
            <person name="Cannon C."/>
            <person name="Castanera R."/>
            <person name="Culley D."/>
            <person name="Daum C."/>
            <person name="Ezra D."/>
            <person name="Gonzalez J."/>
            <person name="Henrissat B."/>
            <person name="Kuo A."/>
            <person name="Liang C."/>
            <person name="Lipzen A."/>
            <person name="Lutzoni F."/>
            <person name="Magnuson J."/>
            <person name="Mondo S."/>
            <person name="Nolan M."/>
            <person name="Ohm R."/>
            <person name="Pangilinan J."/>
            <person name="Park H.-J."/>
            <person name="Ramirez L."/>
            <person name="Alfaro M."/>
            <person name="Sun H."/>
            <person name="Tritt A."/>
            <person name="Yoshinaga Y."/>
            <person name="Zwiers L.-H."/>
            <person name="Turgeon B."/>
            <person name="Goodwin S."/>
            <person name="Spatafora J."/>
            <person name="Crous P."/>
            <person name="Grigoriev I."/>
        </authorList>
    </citation>
    <scope>NUCLEOTIDE SEQUENCE</scope>
    <source>
        <strain evidence="2">CBS 269.34</strain>
    </source>
</reference>
<dbReference type="Proteomes" id="UP000799750">
    <property type="component" value="Unassembled WGS sequence"/>
</dbReference>
<protein>
    <submittedName>
        <fullName evidence="2">Uncharacterized protein</fullName>
    </submittedName>
</protein>
<dbReference type="AlphaFoldDB" id="A0A6A6Q7C1"/>
<feature type="compositionally biased region" description="Polar residues" evidence="1">
    <location>
        <begin position="273"/>
        <end position="283"/>
    </location>
</feature>
<dbReference type="EMBL" id="MU004204">
    <property type="protein sequence ID" value="KAF2488348.1"/>
    <property type="molecule type" value="Genomic_DNA"/>
</dbReference>
<feature type="region of interest" description="Disordered" evidence="1">
    <location>
        <begin position="212"/>
        <end position="247"/>
    </location>
</feature>
<proteinExistence type="predicted"/>
<gene>
    <name evidence="2" type="ORF">BU16DRAFT_587114</name>
</gene>
<keyword evidence="3" id="KW-1185">Reference proteome</keyword>
<evidence type="ECO:0000313" key="2">
    <source>
        <dbReference type="EMBL" id="KAF2488348.1"/>
    </source>
</evidence>
<feature type="region of interest" description="Disordered" evidence="1">
    <location>
        <begin position="273"/>
        <end position="297"/>
    </location>
</feature>
<accession>A0A6A6Q7C1</accession>
<name>A0A6A6Q7C1_9PEZI</name>
<evidence type="ECO:0000256" key="1">
    <source>
        <dbReference type="SAM" id="MobiDB-lite"/>
    </source>
</evidence>
<dbReference type="OrthoDB" id="10541824at2759"/>
<organism evidence="2 3">
    <name type="scientific">Lophium mytilinum</name>
    <dbReference type="NCBI Taxonomy" id="390894"/>
    <lineage>
        <taxon>Eukaryota</taxon>
        <taxon>Fungi</taxon>
        <taxon>Dikarya</taxon>
        <taxon>Ascomycota</taxon>
        <taxon>Pezizomycotina</taxon>
        <taxon>Dothideomycetes</taxon>
        <taxon>Pleosporomycetidae</taxon>
        <taxon>Mytilinidiales</taxon>
        <taxon>Mytilinidiaceae</taxon>
        <taxon>Lophium</taxon>
    </lineage>
</organism>
<feature type="region of interest" description="Disordered" evidence="1">
    <location>
        <begin position="315"/>
        <end position="362"/>
    </location>
</feature>